<protein>
    <recommendedName>
        <fullName evidence="1">STAS domain-containing protein</fullName>
    </recommendedName>
</protein>
<comment type="caution">
    <text evidence="2">The sequence shown here is derived from an EMBL/GenBank/DDBJ whole genome shotgun (WGS) entry which is preliminary data.</text>
</comment>
<keyword evidence="3" id="KW-1185">Reference proteome</keyword>
<feature type="domain" description="STAS" evidence="1">
    <location>
        <begin position="22"/>
        <end position="113"/>
    </location>
</feature>
<dbReference type="Proteomes" id="UP000600946">
    <property type="component" value="Unassembled WGS sequence"/>
</dbReference>
<dbReference type="InterPro" id="IPR002645">
    <property type="entry name" value="STAS_dom"/>
</dbReference>
<reference evidence="3" key="1">
    <citation type="journal article" date="2019" name="Int. J. Syst. Evol. Microbiol.">
        <title>The Global Catalogue of Microorganisms (GCM) 10K type strain sequencing project: providing services to taxonomists for standard genome sequencing and annotation.</title>
        <authorList>
            <consortium name="The Broad Institute Genomics Platform"/>
            <consortium name="The Broad Institute Genome Sequencing Center for Infectious Disease"/>
            <person name="Wu L."/>
            <person name="Ma J."/>
        </authorList>
    </citation>
    <scope>NUCLEOTIDE SEQUENCE [LARGE SCALE GENOMIC DNA]</scope>
    <source>
        <strain evidence="3">JCM 4594</strain>
    </source>
</reference>
<evidence type="ECO:0000259" key="1">
    <source>
        <dbReference type="PROSITE" id="PS50801"/>
    </source>
</evidence>
<evidence type="ECO:0000313" key="3">
    <source>
        <dbReference type="Proteomes" id="UP000600946"/>
    </source>
</evidence>
<dbReference type="RefSeq" id="WP_167161079.1">
    <property type="nucleotide sequence ID" value="NZ_BMUU01000001.1"/>
</dbReference>
<name>A0ABQ2ZFX2_9ACTN</name>
<proteinExistence type="predicted"/>
<sequence length="115" mass="12267">MSQTPRSPALRVHQYARNDSWVVAAEGELDAETLAPLQQALEEAAATRPVVVFDASAVPFADSSTLNLLLRIHRTTTLRIAAAQPQLLRVLEITGADMALALFPSLTDACKAAAS</sequence>
<evidence type="ECO:0000313" key="2">
    <source>
        <dbReference type="EMBL" id="GGY15441.1"/>
    </source>
</evidence>
<dbReference type="InterPro" id="IPR036513">
    <property type="entry name" value="STAS_dom_sf"/>
</dbReference>
<dbReference type="Gene3D" id="3.30.750.24">
    <property type="entry name" value="STAS domain"/>
    <property type="match status" value="1"/>
</dbReference>
<dbReference type="PROSITE" id="PS50801">
    <property type="entry name" value="STAS"/>
    <property type="match status" value="1"/>
</dbReference>
<organism evidence="2 3">
    <name type="scientific">Streptomyces xanthochromogenes</name>
    <dbReference type="NCBI Taxonomy" id="67384"/>
    <lineage>
        <taxon>Bacteria</taxon>
        <taxon>Bacillati</taxon>
        <taxon>Actinomycetota</taxon>
        <taxon>Actinomycetes</taxon>
        <taxon>Kitasatosporales</taxon>
        <taxon>Streptomycetaceae</taxon>
        <taxon>Streptomyces</taxon>
    </lineage>
</organism>
<dbReference type="PANTHER" id="PTHR33495:SF2">
    <property type="entry name" value="ANTI-SIGMA FACTOR ANTAGONIST TM_1081-RELATED"/>
    <property type="match status" value="1"/>
</dbReference>
<accession>A0ABQ2ZFX2</accession>
<dbReference type="EMBL" id="BMUU01000001">
    <property type="protein sequence ID" value="GGY15441.1"/>
    <property type="molecule type" value="Genomic_DNA"/>
</dbReference>
<dbReference type="PANTHER" id="PTHR33495">
    <property type="entry name" value="ANTI-SIGMA FACTOR ANTAGONIST TM_1081-RELATED-RELATED"/>
    <property type="match status" value="1"/>
</dbReference>
<dbReference type="GeneID" id="96288423"/>
<gene>
    <name evidence="2" type="ORF">GCM10010326_03900</name>
</gene>
<dbReference type="Pfam" id="PF13466">
    <property type="entry name" value="STAS_2"/>
    <property type="match status" value="1"/>
</dbReference>
<dbReference type="SUPFAM" id="SSF52091">
    <property type="entry name" value="SpoIIaa-like"/>
    <property type="match status" value="1"/>
</dbReference>
<dbReference type="CDD" id="cd07043">
    <property type="entry name" value="STAS_anti-anti-sigma_factors"/>
    <property type="match status" value="1"/>
</dbReference>
<dbReference type="InterPro" id="IPR058548">
    <property type="entry name" value="MlaB-like_STAS"/>
</dbReference>